<dbReference type="InterPro" id="IPR041228">
    <property type="entry name" value="Dynein_C"/>
</dbReference>
<evidence type="ECO:0000256" key="6">
    <source>
        <dbReference type="ARBA" id="ARBA00023069"/>
    </source>
</evidence>
<comment type="caution">
    <text evidence="10">The sequence shown here is derived from an EMBL/GenBank/DDBJ whole genome shotgun (WGS) entry which is preliminary data.</text>
</comment>
<evidence type="ECO:0000256" key="7">
    <source>
        <dbReference type="ARBA" id="ARBA00023212"/>
    </source>
</evidence>
<evidence type="ECO:0000313" key="11">
    <source>
        <dbReference type="Proteomes" id="UP001607302"/>
    </source>
</evidence>
<evidence type="ECO:0000256" key="4">
    <source>
        <dbReference type="ARBA" id="ARBA00022741"/>
    </source>
</evidence>
<dbReference type="EMBL" id="JAUDFV010000074">
    <property type="protein sequence ID" value="KAL2733915.1"/>
    <property type="molecule type" value="Genomic_DNA"/>
</dbReference>
<dbReference type="GO" id="GO:0005929">
    <property type="term" value="C:cilium"/>
    <property type="evidence" value="ECO:0007669"/>
    <property type="project" value="UniProtKB-SubCell"/>
</dbReference>
<organism evidence="10 11">
    <name type="scientific">Vespula squamosa</name>
    <name type="common">Southern yellow jacket</name>
    <name type="synonym">Wasp</name>
    <dbReference type="NCBI Taxonomy" id="30214"/>
    <lineage>
        <taxon>Eukaryota</taxon>
        <taxon>Metazoa</taxon>
        <taxon>Ecdysozoa</taxon>
        <taxon>Arthropoda</taxon>
        <taxon>Hexapoda</taxon>
        <taxon>Insecta</taxon>
        <taxon>Pterygota</taxon>
        <taxon>Neoptera</taxon>
        <taxon>Endopterygota</taxon>
        <taxon>Hymenoptera</taxon>
        <taxon>Apocrita</taxon>
        <taxon>Aculeata</taxon>
        <taxon>Vespoidea</taxon>
        <taxon>Vespidae</taxon>
        <taxon>Vespinae</taxon>
        <taxon>Vespula</taxon>
    </lineage>
</organism>
<reference evidence="10 11" key="1">
    <citation type="journal article" date="2024" name="Ann. Entomol. Soc. Am.">
        <title>Genomic analyses of the southern and eastern yellowjacket wasps (Hymenoptera: Vespidae) reveal evolutionary signatures of social life.</title>
        <authorList>
            <person name="Catto M.A."/>
            <person name="Caine P.B."/>
            <person name="Orr S.E."/>
            <person name="Hunt B.G."/>
            <person name="Goodisman M.A.D."/>
        </authorList>
    </citation>
    <scope>NUCLEOTIDE SEQUENCE [LARGE SCALE GENOMIC DNA]</scope>
    <source>
        <strain evidence="10">233</strain>
        <tissue evidence="10">Head and thorax</tissue>
    </source>
</reference>
<dbReference type="GO" id="GO:0000166">
    <property type="term" value="F:nucleotide binding"/>
    <property type="evidence" value="ECO:0007669"/>
    <property type="project" value="UniProtKB-KW"/>
</dbReference>
<dbReference type="Pfam" id="PF18199">
    <property type="entry name" value="Dynein_C"/>
    <property type="match status" value="1"/>
</dbReference>
<dbReference type="InterPro" id="IPR043160">
    <property type="entry name" value="Dynein_C_barrel"/>
</dbReference>
<feature type="domain" description="Dynein heavy chain C-terminal" evidence="9">
    <location>
        <begin position="2"/>
        <end position="241"/>
    </location>
</feature>
<sequence length="246" mass="28007">MENLQRAIKGFVVMSEELETVFTALINNQVPKMWHNVNVYPSLKTLGSWIRNLELRIDFIEIWLLHTAPLSFWISGLSFPQGFITGILQTYARKYNTPIDQLKLDFKVANIVLDQEDIEAEHKTASKEVTFVPQAYKNLETPIDGVFIHGLFIDAGRWDFQFNILVDANIGEMHPSLPVIHVNPVLQLPEPDPRYVCPLYKTNLRAGVLSTTGHSTNFVLPLLLPSVQQQSYWILKGTALLIEIPN</sequence>
<evidence type="ECO:0000256" key="3">
    <source>
        <dbReference type="ARBA" id="ARBA00022490"/>
    </source>
</evidence>
<evidence type="ECO:0000256" key="5">
    <source>
        <dbReference type="ARBA" id="ARBA00023054"/>
    </source>
</evidence>
<dbReference type="Proteomes" id="UP001607302">
    <property type="component" value="Unassembled WGS sequence"/>
</dbReference>
<dbReference type="InterPro" id="IPR026983">
    <property type="entry name" value="DHC"/>
</dbReference>
<keyword evidence="3" id="KW-0963">Cytoplasm</keyword>
<keyword evidence="4" id="KW-0547">Nucleotide-binding</keyword>
<name>A0ABD2BMS4_VESSQ</name>
<dbReference type="Gene3D" id="3.10.490.20">
    <property type="match status" value="1"/>
</dbReference>
<comment type="subcellular location">
    <subcellularLocation>
        <location evidence="1">Cell projection</location>
        <location evidence="1">Cilium</location>
    </subcellularLocation>
    <subcellularLocation>
        <location evidence="2">Cytoplasm</location>
        <location evidence="2">Cytoskeleton</location>
    </subcellularLocation>
</comment>
<dbReference type="PANTHER" id="PTHR46961:SF8">
    <property type="entry name" value="DYNEIN AXONEMAL HEAVY CHAIN 7"/>
    <property type="match status" value="1"/>
</dbReference>
<keyword evidence="5" id="KW-0175">Coiled coil</keyword>
<dbReference type="Gene3D" id="1.20.1270.280">
    <property type="match status" value="1"/>
</dbReference>
<keyword evidence="7" id="KW-0206">Cytoskeleton</keyword>
<dbReference type="PANTHER" id="PTHR46961">
    <property type="entry name" value="DYNEIN HEAVY CHAIN 1, AXONEMAL-LIKE PROTEIN"/>
    <property type="match status" value="1"/>
</dbReference>
<accession>A0ABD2BMS4</accession>
<keyword evidence="8" id="KW-0966">Cell projection</keyword>
<dbReference type="GO" id="GO:0005856">
    <property type="term" value="C:cytoskeleton"/>
    <property type="evidence" value="ECO:0007669"/>
    <property type="project" value="UniProtKB-SubCell"/>
</dbReference>
<gene>
    <name evidence="10" type="ORF">V1478_003613</name>
</gene>
<evidence type="ECO:0000256" key="8">
    <source>
        <dbReference type="ARBA" id="ARBA00023273"/>
    </source>
</evidence>
<keyword evidence="11" id="KW-1185">Reference proteome</keyword>
<evidence type="ECO:0000259" key="9">
    <source>
        <dbReference type="Pfam" id="PF18199"/>
    </source>
</evidence>
<proteinExistence type="predicted"/>
<evidence type="ECO:0000313" key="10">
    <source>
        <dbReference type="EMBL" id="KAL2733915.1"/>
    </source>
</evidence>
<evidence type="ECO:0000256" key="2">
    <source>
        <dbReference type="ARBA" id="ARBA00004245"/>
    </source>
</evidence>
<evidence type="ECO:0000256" key="1">
    <source>
        <dbReference type="ARBA" id="ARBA00004138"/>
    </source>
</evidence>
<keyword evidence="6" id="KW-0969">Cilium</keyword>
<dbReference type="FunFam" id="3.10.490.20:FF:000005">
    <property type="entry name" value="Dynein axonemal heavy chain 6"/>
    <property type="match status" value="1"/>
</dbReference>
<protein>
    <submittedName>
        <fullName evidence="10">Dynein axonemal heavy chain 6</fullName>
    </submittedName>
</protein>
<dbReference type="AlphaFoldDB" id="A0ABD2BMS4"/>